<dbReference type="Pfam" id="PF00106">
    <property type="entry name" value="adh_short"/>
    <property type="match status" value="1"/>
</dbReference>
<feature type="non-terminal residue" evidence="7">
    <location>
        <position position="1"/>
    </location>
</feature>
<evidence type="ECO:0000256" key="3">
    <source>
        <dbReference type="ARBA" id="ARBA00023002"/>
    </source>
</evidence>
<comment type="similarity">
    <text evidence="5">Belongs to the short-chain dehydrogenases/reductases (SDR) family. 17-beta-HSD 3 subfamily.</text>
</comment>
<dbReference type="PIRSF" id="PIRSF000126">
    <property type="entry name" value="11-beta-HSD1"/>
    <property type="match status" value="1"/>
</dbReference>
<keyword evidence="3" id="KW-0560">Oxidoreductase</keyword>
<accession>A0AAV2R1M8</accession>
<keyword evidence="4" id="KW-0496">Mitochondrion</keyword>
<keyword evidence="6" id="KW-0812">Transmembrane</keyword>
<sequence>QSPVAAMAEGLFRTSLLFVGGATLLYCLLTLLGNIVNLFRYYVWARLVKGQPWTTRFGQWAVVTGASDGIGKAYVHKLAAKGMNVVLIARNKEKLDKVAQDIRTEYGIETLVVIADFAKGQSIYGHIAKELEGKDIGVLVNNVGVIGQLMTLFCDWEEKNIWDIINVNIGNVPAVTKIVLPGMLQRKRGIIINLASIVSLMPHPRSAIYTASKAFIDFFTQALAAECEGTGVLVQGVHPGLVLSNMTKSFKDHTDLGKLPSFLFPTVDVYVDSAFATVGHTDYTHGYWGHSVLRVIFKCKMALPFKAGIRSIMKKETENSKELLKNMKND</sequence>
<dbReference type="PROSITE" id="PS00061">
    <property type="entry name" value="ADH_SHORT"/>
    <property type="match status" value="1"/>
</dbReference>
<evidence type="ECO:0000256" key="4">
    <source>
        <dbReference type="ARBA" id="ARBA00023128"/>
    </source>
</evidence>
<dbReference type="InterPro" id="IPR002347">
    <property type="entry name" value="SDR_fam"/>
</dbReference>
<dbReference type="AlphaFoldDB" id="A0AAV2R1M8"/>
<protein>
    <submittedName>
        <fullName evidence="7">Uncharacterized protein</fullName>
    </submittedName>
</protein>
<gene>
    <name evidence="7" type="ORF">MNOR_LOCUS18521</name>
</gene>
<dbReference type="EMBL" id="CAXKWB010013302">
    <property type="protein sequence ID" value="CAL4107260.1"/>
    <property type="molecule type" value="Genomic_DNA"/>
</dbReference>
<reference evidence="7 8" key="1">
    <citation type="submission" date="2024-05" db="EMBL/GenBank/DDBJ databases">
        <authorList>
            <person name="Wallberg A."/>
        </authorList>
    </citation>
    <scope>NUCLEOTIDE SEQUENCE [LARGE SCALE GENOMIC DNA]</scope>
</reference>
<dbReference type="InterPro" id="IPR020904">
    <property type="entry name" value="Sc_DH/Rdtase_CS"/>
</dbReference>
<dbReference type="PANTHER" id="PTHR44889:SF1">
    <property type="entry name" value="INACTIVE HYDROXYSTEROID DEHYDROGENASE-LIKE PROTEIN 1"/>
    <property type="match status" value="1"/>
</dbReference>
<feature type="transmembrane region" description="Helical" evidence="6">
    <location>
        <begin position="16"/>
        <end position="39"/>
    </location>
</feature>
<organism evidence="7 8">
    <name type="scientific">Meganyctiphanes norvegica</name>
    <name type="common">Northern krill</name>
    <name type="synonym">Thysanopoda norvegica</name>
    <dbReference type="NCBI Taxonomy" id="48144"/>
    <lineage>
        <taxon>Eukaryota</taxon>
        <taxon>Metazoa</taxon>
        <taxon>Ecdysozoa</taxon>
        <taxon>Arthropoda</taxon>
        <taxon>Crustacea</taxon>
        <taxon>Multicrustacea</taxon>
        <taxon>Malacostraca</taxon>
        <taxon>Eumalacostraca</taxon>
        <taxon>Eucarida</taxon>
        <taxon>Euphausiacea</taxon>
        <taxon>Euphausiidae</taxon>
        <taxon>Meganyctiphanes</taxon>
    </lineage>
</organism>
<dbReference type="PRINTS" id="PR00081">
    <property type="entry name" value="GDHRDH"/>
</dbReference>
<dbReference type="FunFam" id="3.40.50.720:FF:000137">
    <property type="entry name" value="Hydroxysteroid (17-beta) dehydrogenase 3"/>
    <property type="match status" value="1"/>
</dbReference>
<comment type="caution">
    <text evidence="7">The sequence shown here is derived from an EMBL/GenBank/DDBJ whole genome shotgun (WGS) entry which is preliminary data.</text>
</comment>
<dbReference type="GO" id="GO:0016491">
    <property type="term" value="F:oxidoreductase activity"/>
    <property type="evidence" value="ECO:0007669"/>
    <property type="project" value="UniProtKB-KW"/>
</dbReference>
<evidence type="ECO:0000256" key="5">
    <source>
        <dbReference type="ARBA" id="ARBA00038261"/>
    </source>
</evidence>
<dbReference type="InterPro" id="IPR052149">
    <property type="entry name" value="17-beta-HSD3-like"/>
</dbReference>
<evidence type="ECO:0000256" key="2">
    <source>
        <dbReference type="ARBA" id="ARBA00022857"/>
    </source>
</evidence>
<keyword evidence="2" id="KW-0521">NADP</keyword>
<comment type="subcellular location">
    <subcellularLocation>
        <location evidence="1">Mitochondrion</location>
    </subcellularLocation>
</comment>
<dbReference type="InterPro" id="IPR036291">
    <property type="entry name" value="NAD(P)-bd_dom_sf"/>
</dbReference>
<name>A0AAV2R1M8_MEGNR</name>
<dbReference type="Proteomes" id="UP001497623">
    <property type="component" value="Unassembled WGS sequence"/>
</dbReference>
<dbReference type="Gene3D" id="3.40.50.720">
    <property type="entry name" value="NAD(P)-binding Rossmann-like Domain"/>
    <property type="match status" value="1"/>
</dbReference>
<dbReference type="PANTHER" id="PTHR44889">
    <property type="entry name" value="INACTIVE HYDROXYSTEROID DEHYDROGENASE-LIKE PROTEIN 1"/>
    <property type="match status" value="1"/>
</dbReference>
<proteinExistence type="inferred from homology"/>
<keyword evidence="6" id="KW-0472">Membrane</keyword>
<keyword evidence="8" id="KW-1185">Reference proteome</keyword>
<evidence type="ECO:0000313" key="7">
    <source>
        <dbReference type="EMBL" id="CAL4107260.1"/>
    </source>
</evidence>
<keyword evidence="6" id="KW-1133">Transmembrane helix</keyword>
<evidence type="ECO:0000256" key="1">
    <source>
        <dbReference type="ARBA" id="ARBA00004173"/>
    </source>
</evidence>
<evidence type="ECO:0000313" key="8">
    <source>
        <dbReference type="Proteomes" id="UP001497623"/>
    </source>
</evidence>
<dbReference type="GO" id="GO:0005739">
    <property type="term" value="C:mitochondrion"/>
    <property type="evidence" value="ECO:0007669"/>
    <property type="project" value="UniProtKB-SubCell"/>
</dbReference>
<dbReference type="CDD" id="cd05356">
    <property type="entry name" value="17beta-HSD1_like_SDR_c"/>
    <property type="match status" value="1"/>
</dbReference>
<dbReference type="SUPFAM" id="SSF51735">
    <property type="entry name" value="NAD(P)-binding Rossmann-fold domains"/>
    <property type="match status" value="1"/>
</dbReference>
<dbReference type="PRINTS" id="PR00080">
    <property type="entry name" value="SDRFAMILY"/>
</dbReference>
<evidence type="ECO:0000256" key="6">
    <source>
        <dbReference type="SAM" id="Phobius"/>
    </source>
</evidence>